<evidence type="ECO:0000313" key="1">
    <source>
        <dbReference type="EMBL" id="RUO95877.1"/>
    </source>
</evidence>
<dbReference type="OrthoDB" id="2437002at2759"/>
<dbReference type="EMBL" id="RBNI01025043">
    <property type="protein sequence ID" value="RUO95877.1"/>
    <property type="molecule type" value="Genomic_DNA"/>
</dbReference>
<proteinExistence type="predicted"/>
<protein>
    <submittedName>
        <fullName evidence="1">Uncharacterized protein</fullName>
    </submittedName>
</protein>
<evidence type="ECO:0000313" key="2">
    <source>
        <dbReference type="Proteomes" id="UP000268093"/>
    </source>
</evidence>
<organism evidence="1 2">
    <name type="scientific">Jimgerdemannia flammicorona</name>
    <dbReference type="NCBI Taxonomy" id="994334"/>
    <lineage>
        <taxon>Eukaryota</taxon>
        <taxon>Fungi</taxon>
        <taxon>Fungi incertae sedis</taxon>
        <taxon>Mucoromycota</taxon>
        <taxon>Mucoromycotina</taxon>
        <taxon>Endogonomycetes</taxon>
        <taxon>Endogonales</taxon>
        <taxon>Endogonaceae</taxon>
        <taxon>Jimgerdemannia</taxon>
    </lineage>
</organism>
<sequence length="366" mass="41656">MPIIALPFEYSAVIFVIFPKGDAVNHHLKRTDLFNCSLISRDWRAAALPLLWKYIKILCGEANEGYDLDDRIWNQLADSLVGERASASQDNIDRASHIRESTIHVWNRRTRYMVHPDTAIIRILQLFLPSQLQSIRLNLNTSNVDDRQSYLSVLQTIFPALSQRLKSLVFIDTERLPPPGPGPCRDFILQNLPKSLQVFLCYSSQSALATNSNNIFVLPELRSLELWDLEMTADPLDQGLRTWHRNFNNLAIVRSPNFSEARWCRLSPVVIRILRMLKLHAVWDNNSPDISEKSLCHLIDSCPHLEHLDLEYVTSLSDQFLAHCARHAGSLQSLEIKQSEVQFTGEGVTGGSDVLVSSCRSKRGIF</sequence>
<dbReference type="Gene3D" id="3.80.10.10">
    <property type="entry name" value="Ribonuclease Inhibitor"/>
    <property type="match status" value="1"/>
</dbReference>
<comment type="caution">
    <text evidence="1">The sequence shown here is derived from an EMBL/GenBank/DDBJ whole genome shotgun (WGS) entry which is preliminary data.</text>
</comment>
<dbReference type="AlphaFoldDB" id="A0A432ZZG3"/>
<dbReference type="InterPro" id="IPR032675">
    <property type="entry name" value="LRR_dom_sf"/>
</dbReference>
<accession>A0A432ZZG3</accession>
<keyword evidence="2" id="KW-1185">Reference proteome</keyword>
<dbReference type="Proteomes" id="UP000268093">
    <property type="component" value="Unassembled WGS sequence"/>
</dbReference>
<reference evidence="1 2" key="1">
    <citation type="journal article" date="2018" name="New Phytol.">
        <title>Phylogenomics of Endogonaceae and evolution of mycorrhizas within Mucoromycota.</title>
        <authorList>
            <person name="Chang Y."/>
            <person name="Desiro A."/>
            <person name="Na H."/>
            <person name="Sandor L."/>
            <person name="Lipzen A."/>
            <person name="Clum A."/>
            <person name="Barry K."/>
            <person name="Grigoriev I.V."/>
            <person name="Martin F.M."/>
            <person name="Stajich J.E."/>
            <person name="Smith M.E."/>
            <person name="Bonito G."/>
            <person name="Spatafora J.W."/>
        </authorList>
    </citation>
    <scope>NUCLEOTIDE SEQUENCE [LARGE SCALE GENOMIC DNA]</scope>
    <source>
        <strain evidence="1 2">GMNB39</strain>
    </source>
</reference>
<dbReference type="SUPFAM" id="SSF52047">
    <property type="entry name" value="RNI-like"/>
    <property type="match status" value="1"/>
</dbReference>
<name>A0A432ZZG3_9FUNG</name>
<gene>
    <name evidence="1" type="ORF">BC936DRAFT_143024</name>
</gene>